<dbReference type="PANTHER" id="PTHR46601:SF1">
    <property type="entry name" value="ADF-H DOMAIN-CONTAINING PROTEIN"/>
    <property type="match status" value="1"/>
</dbReference>
<dbReference type="EMBL" id="BGPR01005997">
    <property type="protein sequence ID" value="GBN15205.1"/>
    <property type="molecule type" value="Genomic_DNA"/>
</dbReference>
<organism evidence="1 2">
    <name type="scientific">Araneus ventricosus</name>
    <name type="common">Orbweaver spider</name>
    <name type="synonym">Epeira ventricosa</name>
    <dbReference type="NCBI Taxonomy" id="182803"/>
    <lineage>
        <taxon>Eukaryota</taxon>
        <taxon>Metazoa</taxon>
        <taxon>Ecdysozoa</taxon>
        <taxon>Arthropoda</taxon>
        <taxon>Chelicerata</taxon>
        <taxon>Arachnida</taxon>
        <taxon>Araneae</taxon>
        <taxon>Araneomorphae</taxon>
        <taxon>Entelegynae</taxon>
        <taxon>Araneoidea</taxon>
        <taxon>Araneidae</taxon>
        <taxon>Araneus</taxon>
    </lineage>
</organism>
<keyword evidence="2" id="KW-1185">Reference proteome</keyword>
<evidence type="ECO:0000313" key="1">
    <source>
        <dbReference type="EMBL" id="GBN15205.1"/>
    </source>
</evidence>
<evidence type="ECO:0000313" key="2">
    <source>
        <dbReference type="Proteomes" id="UP000499080"/>
    </source>
</evidence>
<accession>A0A4Y2LK98</accession>
<comment type="caution">
    <text evidence="1">The sequence shown here is derived from an EMBL/GenBank/DDBJ whole genome shotgun (WGS) entry which is preliminary data.</text>
</comment>
<dbReference type="Proteomes" id="UP000499080">
    <property type="component" value="Unassembled WGS sequence"/>
</dbReference>
<gene>
    <name evidence="1" type="ORF">AVEN_23015_1</name>
</gene>
<reference evidence="1 2" key="1">
    <citation type="journal article" date="2019" name="Sci. Rep.">
        <title>Orb-weaving spider Araneus ventricosus genome elucidates the spidroin gene catalogue.</title>
        <authorList>
            <person name="Kono N."/>
            <person name="Nakamura H."/>
            <person name="Ohtoshi R."/>
            <person name="Moran D.A.P."/>
            <person name="Shinohara A."/>
            <person name="Yoshida Y."/>
            <person name="Fujiwara M."/>
            <person name="Mori M."/>
            <person name="Tomita M."/>
            <person name="Arakawa K."/>
        </authorList>
    </citation>
    <scope>NUCLEOTIDE SEQUENCE [LARGE SCALE GENOMIC DNA]</scope>
</reference>
<name>A0A4Y2LK98_ARAVE</name>
<dbReference type="OrthoDB" id="6375801at2759"/>
<protein>
    <submittedName>
        <fullName evidence="1">Uncharacterized protein</fullName>
    </submittedName>
</protein>
<sequence length="214" mass="24478">MDEVERENYVCKYVEEIQSVHFVGGQQITLYTGVLYFKDVAGNQRSKSFCTASESLWHDAAAVWAHIHPIIEQHLQEYPAITSTHGLSDSPTNQYRNKTMFTILRKILKGFPTIKELTWIYTEAGHGKGAPDTVIKRFADRLLAQGKDIENFKKLVKNLKLEVKGVFIHTVNLKIMESLDRYLSQVEKPFQGITSPPIVVDKPKSEKKKRISED</sequence>
<dbReference type="PANTHER" id="PTHR46601">
    <property type="entry name" value="ULP_PROTEASE DOMAIN-CONTAINING PROTEIN"/>
    <property type="match status" value="1"/>
</dbReference>
<dbReference type="AlphaFoldDB" id="A0A4Y2LK98"/>
<proteinExistence type="predicted"/>